<dbReference type="AlphaFoldDB" id="A0A0K9NX43"/>
<dbReference type="Pfam" id="PF12481">
    <property type="entry name" value="DUF3700"/>
    <property type="match status" value="1"/>
</dbReference>
<dbReference type="OrthoDB" id="2019121at2759"/>
<gene>
    <name evidence="2" type="ORF">ZOSMA_52G00170</name>
</gene>
<dbReference type="PANTHER" id="PTHR45952">
    <property type="entry name" value="ALUMINUM INDUCED PROTEIN WITH YGL AND LRDR MOTIFS"/>
    <property type="match status" value="1"/>
</dbReference>
<comment type="caution">
    <text evidence="2">The sequence shown here is derived from an EMBL/GenBank/DDBJ whole genome shotgun (WGS) entry which is preliminary data.</text>
</comment>
<evidence type="ECO:0000313" key="2">
    <source>
        <dbReference type="EMBL" id="KMZ61366.1"/>
    </source>
</evidence>
<name>A0A0K9NX43_ZOSMR</name>
<sequence>MLAVIDRSVARSPEGLTTNDSGGMDGESILKHFISTKTGPVNISLGVPGDLAYSTENKNPLLPKLFGVVNGIFCLFQGSLENIPQLKQQYGLGKTADEAFIVIEAYKTLRDRGPYPADQVIRGLGGKFAFVLFDTSCKAIFVALDADGSVPFYWGTGSENHLVFCNDVEVVKKGCGKSFAPFPKGFFFTNSKGLQSFEHPTKEVKAVPRVDSEGQICGSTYTVDVDTKKKSPNIPRVGSEANWSSQY</sequence>
<accession>A0A0K9NX43</accession>
<dbReference type="InterPro" id="IPR024286">
    <property type="entry name" value="DUF3700"/>
</dbReference>
<dbReference type="STRING" id="29655.A0A0K9NX43"/>
<dbReference type="PANTHER" id="PTHR45952:SF4">
    <property type="entry name" value="ALUMINUM INDUCED PROTEIN WITH YGL AND LRDR MOTIFS"/>
    <property type="match status" value="1"/>
</dbReference>
<evidence type="ECO:0000313" key="3">
    <source>
        <dbReference type="Proteomes" id="UP000036987"/>
    </source>
</evidence>
<feature type="domain" description="DUF3700" evidence="1">
    <location>
        <begin position="2"/>
        <end position="223"/>
    </location>
</feature>
<reference evidence="3" key="1">
    <citation type="journal article" date="2016" name="Nature">
        <title>The genome of the seagrass Zostera marina reveals angiosperm adaptation to the sea.</title>
        <authorList>
            <person name="Olsen J.L."/>
            <person name="Rouze P."/>
            <person name="Verhelst B."/>
            <person name="Lin Y.-C."/>
            <person name="Bayer T."/>
            <person name="Collen J."/>
            <person name="Dattolo E."/>
            <person name="De Paoli E."/>
            <person name="Dittami S."/>
            <person name="Maumus F."/>
            <person name="Michel G."/>
            <person name="Kersting A."/>
            <person name="Lauritano C."/>
            <person name="Lohaus R."/>
            <person name="Toepel M."/>
            <person name="Tonon T."/>
            <person name="Vanneste K."/>
            <person name="Amirebrahimi M."/>
            <person name="Brakel J."/>
            <person name="Bostroem C."/>
            <person name="Chovatia M."/>
            <person name="Grimwood J."/>
            <person name="Jenkins J.W."/>
            <person name="Jueterbock A."/>
            <person name="Mraz A."/>
            <person name="Stam W.T."/>
            <person name="Tice H."/>
            <person name="Bornberg-Bauer E."/>
            <person name="Green P.J."/>
            <person name="Pearson G.A."/>
            <person name="Procaccini G."/>
            <person name="Duarte C.M."/>
            <person name="Schmutz J."/>
            <person name="Reusch T.B.H."/>
            <person name="Van de Peer Y."/>
        </authorList>
    </citation>
    <scope>NUCLEOTIDE SEQUENCE [LARGE SCALE GENOMIC DNA]</scope>
    <source>
        <strain evidence="3">cv. Finnish</strain>
    </source>
</reference>
<evidence type="ECO:0000259" key="1">
    <source>
        <dbReference type="SMART" id="SM01172"/>
    </source>
</evidence>
<dbReference type="InterPro" id="IPR029055">
    <property type="entry name" value="Ntn_hydrolases_N"/>
</dbReference>
<dbReference type="EMBL" id="LFYR01001488">
    <property type="protein sequence ID" value="KMZ61366.1"/>
    <property type="molecule type" value="Genomic_DNA"/>
</dbReference>
<dbReference type="OMA" id="ANWSSQY"/>
<dbReference type="SUPFAM" id="SSF56235">
    <property type="entry name" value="N-terminal nucleophile aminohydrolases (Ntn hydrolases)"/>
    <property type="match status" value="1"/>
</dbReference>
<dbReference type="InterPro" id="IPR044828">
    <property type="entry name" value="TSJT1-like"/>
</dbReference>
<keyword evidence="3" id="KW-1185">Reference proteome</keyword>
<proteinExistence type="predicted"/>
<dbReference type="SMART" id="SM01172">
    <property type="entry name" value="DUF3700"/>
    <property type="match status" value="1"/>
</dbReference>
<dbReference type="Gene3D" id="3.60.20.10">
    <property type="entry name" value="Glutamine Phosphoribosylpyrophosphate, subunit 1, domain 1"/>
    <property type="match status" value="1"/>
</dbReference>
<protein>
    <submittedName>
        <fullName evidence="2">Aluminum-induced protein</fullName>
    </submittedName>
</protein>
<organism evidence="2 3">
    <name type="scientific">Zostera marina</name>
    <name type="common">Eelgrass</name>
    <dbReference type="NCBI Taxonomy" id="29655"/>
    <lineage>
        <taxon>Eukaryota</taxon>
        <taxon>Viridiplantae</taxon>
        <taxon>Streptophyta</taxon>
        <taxon>Embryophyta</taxon>
        <taxon>Tracheophyta</taxon>
        <taxon>Spermatophyta</taxon>
        <taxon>Magnoliopsida</taxon>
        <taxon>Liliopsida</taxon>
        <taxon>Zosteraceae</taxon>
        <taxon>Zostera</taxon>
    </lineage>
</organism>
<dbReference type="Proteomes" id="UP000036987">
    <property type="component" value="Unassembled WGS sequence"/>
</dbReference>